<comment type="caution">
    <text evidence="1">The sequence shown here is derived from an EMBL/GenBank/DDBJ whole genome shotgun (WGS) entry which is preliminary data.</text>
</comment>
<name>A0ACA9UFC4_BIOOC</name>
<organism evidence="1 2">
    <name type="scientific">Clonostachys rosea f. rosea IK726</name>
    <dbReference type="NCBI Taxonomy" id="1349383"/>
    <lineage>
        <taxon>Eukaryota</taxon>
        <taxon>Fungi</taxon>
        <taxon>Dikarya</taxon>
        <taxon>Ascomycota</taxon>
        <taxon>Pezizomycotina</taxon>
        <taxon>Sordariomycetes</taxon>
        <taxon>Hypocreomycetidae</taxon>
        <taxon>Hypocreales</taxon>
        <taxon>Bionectriaceae</taxon>
        <taxon>Clonostachys</taxon>
    </lineage>
</organism>
<proteinExistence type="predicted"/>
<protein>
    <submittedName>
        <fullName evidence="1">Uncharacterized protein</fullName>
    </submittedName>
</protein>
<dbReference type="Proteomes" id="UP000836387">
    <property type="component" value="Unassembled WGS sequence"/>
</dbReference>
<evidence type="ECO:0000313" key="1">
    <source>
        <dbReference type="EMBL" id="CAG9951228.1"/>
    </source>
</evidence>
<dbReference type="EMBL" id="CADEHS020000259">
    <property type="protein sequence ID" value="CAG9951228.1"/>
    <property type="molecule type" value="Genomic_DNA"/>
</dbReference>
<evidence type="ECO:0000313" key="2">
    <source>
        <dbReference type="Proteomes" id="UP000836387"/>
    </source>
</evidence>
<gene>
    <name evidence="1" type="ORF">CRV2_00021358</name>
</gene>
<keyword evidence="2" id="KW-1185">Reference proteome</keyword>
<sequence>MRRLPAVFITQSPWGYRRITEPRSKAKGRPSTTASDPTLRETASELARPSPSGKVNPQQEISWVHLVADPPTLSKNQGHPEHGPYQLATTETEALLTESSSSNALVAREGPADKNYNNDDVTCNVPTPEEQDNVLLHKRITRPPSQEEDLTGHLDSLFSCTEDSSSGDVEMSNAIIDATLLLPTLSAFPNVTFENFYYLQYLDEQAATQLLNVDSGVFNPLRRLILPRALDCPGVLYGVCAVAACHQAQRSDPETRIDQNIVATRFYVKSVNWLQSTVGRQTVQLDSQCSSWDDASVITSLLLCKYEIIKGSSAHWRDHLDGLELLIQKKGGIHNLEVECAQYVASFLRYHRMIADICHLEKATNCQENNGLDVMATSTFSLDVYSGCAHHLLKTCHDIARLASRLESQEAVTYTDFAEAEARIISSLGTSIIKPEVQCLSDGTSISQISRLLYVAQRTRYAAFVFLHSVVERAIELCKFGDAERDALRLQIPYTKSQALDGCLEMLAEVPIAQHCEFAGLALAFFLAGCEVEDEHRKYLVLEKLFLIQRSFGLGHIASANEALMMIWQRDRGRRRKFGGI</sequence>
<accession>A0ACA9UFC4</accession>
<reference evidence="1" key="1">
    <citation type="submission" date="2020-04" db="EMBL/GenBank/DDBJ databases">
        <authorList>
            <person name="Broberg M."/>
        </authorList>
    </citation>
    <scope>NUCLEOTIDE SEQUENCE</scope>
</reference>
<reference evidence="1" key="2">
    <citation type="submission" date="2021-10" db="EMBL/GenBank/DDBJ databases">
        <authorList>
            <person name="Piombo E."/>
        </authorList>
    </citation>
    <scope>NUCLEOTIDE SEQUENCE</scope>
</reference>